<dbReference type="InterPro" id="IPR036890">
    <property type="entry name" value="HATPase_C_sf"/>
</dbReference>
<evidence type="ECO:0000256" key="3">
    <source>
        <dbReference type="ARBA" id="ARBA00022553"/>
    </source>
</evidence>
<evidence type="ECO:0000259" key="8">
    <source>
        <dbReference type="Pfam" id="PF02518"/>
    </source>
</evidence>
<feature type="compositionally biased region" description="Pro residues" evidence="6">
    <location>
        <begin position="588"/>
        <end position="601"/>
    </location>
</feature>
<dbReference type="PANTHER" id="PTHR45436:SF5">
    <property type="entry name" value="SENSOR HISTIDINE KINASE TRCS"/>
    <property type="match status" value="1"/>
</dbReference>
<dbReference type="InterPro" id="IPR050428">
    <property type="entry name" value="TCS_sensor_his_kinase"/>
</dbReference>
<feature type="compositionally biased region" description="Low complexity" evidence="6">
    <location>
        <begin position="602"/>
        <end position="622"/>
    </location>
</feature>
<feature type="domain" description="Histidine kinase/HSP90-like ATPase" evidence="8">
    <location>
        <begin position="294"/>
        <end position="402"/>
    </location>
</feature>
<feature type="region of interest" description="Disordered" evidence="6">
    <location>
        <begin position="412"/>
        <end position="720"/>
    </location>
</feature>
<feature type="region of interest" description="Disordered" evidence="6">
    <location>
        <begin position="1"/>
        <end position="34"/>
    </location>
</feature>
<dbReference type="InterPro" id="IPR003594">
    <property type="entry name" value="HATPase_dom"/>
</dbReference>
<feature type="transmembrane region" description="Helical" evidence="7">
    <location>
        <begin position="45"/>
        <end position="65"/>
    </location>
</feature>
<accession>A0ABX1BY87</accession>
<evidence type="ECO:0000256" key="5">
    <source>
        <dbReference type="ARBA" id="ARBA00022777"/>
    </source>
</evidence>
<sequence>MSAPGAYAARSGTDSGPAPRSGRHGSPPPHEAAADAALRSRTARLAALPALAVTLIAVAALVFVLRTTESGSDTAAGWWVTVGLAVIGCGVVTAAAAAGDAQARSTVRRYAALRRSAGRAQSDLQELLRRLEAGERIPPYTPPQQPRAEGDCLDLVAFEFSRTQRAAEAAVVQAAHAVRGESDNREKVEVFVNLARRLQSLVHREIELLDELENEVEDPDLLKGLFHVDHLATRIRRHAENLAVLGGAVSRRQWSRPVTLTEVLRSSIAEVEQYSRVKLVPPIEGTLRGHAVADVIHLLAELVENATLFSPPHTQVLLRAQRVSAGLAVEVEDRGLGMPGEEQERMNALLADPGRIDVGELLQDGRIGLFVVSALARRHGLAVQLRNNIYGGVQAVLVLPLALLGSDTTDPRGIPVTGAGEPPAVAPGVPAGTGGRQNGQTPAPLRGGSPAEGGERPVPPEMPREQREAGPAGGGPGPAHGSSRGPAHDVDRDGPPTMTLQPTPAARGAGYGHERDGRAPHPQPNAHTPPAPREGGARPAAPAGPATPPGGSPAVGSGPSGVRHHPGPPAEHAGGQPRPAGTGGGPGAHPPARTPAPPPALPQRAPHPGAPHPGAGPTRAAEPGPPAPRPTQPGGYPGEDFGGDFGDDFGGHGDRPVLPRRRRQEHLSPELRDSPGPRTVPADRGPQAEHDPELMAAFRRGFGLAEAPGAREEKGTDSTR</sequence>
<keyword evidence="3" id="KW-0597">Phosphoprotein</keyword>
<feature type="compositionally biased region" description="Pro residues" evidence="6">
    <location>
        <begin position="521"/>
        <end position="532"/>
    </location>
</feature>
<organism evidence="9 10">
    <name type="scientific">Streptomyces zingiberis</name>
    <dbReference type="NCBI Taxonomy" id="2053010"/>
    <lineage>
        <taxon>Bacteria</taxon>
        <taxon>Bacillati</taxon>
        <taxon>Actinomycetota</taxon>
        <taxon>Actinomycetes</taxon>
        <taxon>Kitasatosporales</taxon>
        <taxon>Streptomycetaceae</taxon>
        <taxon>Streptomyces</taxon>
    </lineage>
</organism>
<evidence type="ECO:0000256" key="1">
    <source>
        <dbReference type="ARBA" id="ARBA00000085"/>
    </source>
</evidence>
<dbReference type="RefSeq" id="WP_168103268.1">
    <property type="nucleotide sequence ID" value="NZ_JAATEN010000016.1"/>
</dbReference>
<dbReference type="GO" id="GO:0005524">
    <property type="term" value="F:ATP binding"/>
    <property type="evidence" value="ECO:0007669"/>
    <property type="project" value="UniProtKB-KW"/>
</dbReference>
<dbReference type="EMBL" id="JAATEN010000016">
    <property type="protein sequence ID" value="NJQ02641.1"/>
    <property type="molecule type" value="Genomic_DNA"/>
</dbReference>
<dbReference type="EC" id="2.7.13.3" evidence="2"/>
<keyword evidence="7" id="KW-0472">Membrane</keyword>
<feature type="compositionally biased region" description="Basic and acidic residues" evidence="6">
    <location>
        <begin position="709"/>
        <end position="720"/>
    </location>
</feature>
<dbReference type="SUPFAM" id="SSF55874">
    <property type="entry name" value="ATPase domain of HSP90 chaperone/DNA topoisomerase II/histidine kinase"/>
    <property type="match status" value="1"/>
</dbReference>
<reference evidence="9 10" key="1">
    <citation type="submission" date="2020-03" db="EMBL/GenBank/DDBJ databases">
        <title>WGS of actinomycetes isolated from Thailand.</title>
        <authorList>
            <person name="Thawai C."/>
        </authorList>
    </citation>
    <scope>NUCLEOTIDE SEQUENCE [LARGE SCALE GENOMIC DNA]</scope>
    <source>
        <strain evidence="9 10">PLAI 1-29</strain>
    </source>
</reference>
<comment type="caution">
    <text evidence="9">The sequence shown here is derived from an EMBL/GenBank/DDBJ whole genome shotgun (WGS) entry which is preliminary data.</text>
</comment>
<keyword evidence="7" id="KW-0812">Transmembrane</keyword>
<dbReference type="PANTHER" id="PTHR45436">
    <property type="entry name" value="SENSOR HISTIDINE KINASE YKOH"/>
    <property type="match status" value="1"/>
</dbReference>
<feature type="compositionally biased region" description="Low complexity" evidence="6">
    <location>
        <begin position="533"/>
        <end position="544"/>
    </location>
</feature>
<gene>
    <name evidence="9" type="ORF">HCK00_19365</name>
</gene>
<feature type="compositionally biased region" description="Low complexity" evidence="6">
    <location>
        <begin position="552"/>
        <end position="561"/>
    </location>
</feature>
<keyword evidence="5" id="KW-0418">Kinase</keyword>
<evidence type="ECO:0000313" key="10">
    <source>
        <dbReference type="Proteomes" id="UP000695264"/>
    </source>
</evidence>
<evidence type="ECO:0000256" key="6">
    <source>
        <dbReference type="SAM" id="MobiDB-lite"/>
    </source>
</evidence>
<name>A0ABX1BY87_9ACTN</name>
<feature type="compositionally biased region" description="Basic and acidic residues" evidence="6">
    <location>
        <begin position="665"/>
        <end position="675"/>
    </location>
</feature>
<protein>
    <recommendedName>
        <fullName evidence="2">histidine kinase</fullName>
        <ecNumber evidence="2">2.7.13.3</ecNumber>
    </recommendedName>
</protein>
<feature type="compositionally biased region" description="Low complexity" evidence="6">
    <location>
        <begin position="415"/>
        <end position="430"/>
    </location>
</feature>
<evidence type="ECO:0000256" key="7">
    <source>
        <dbReference type="SAM" id="Phobius"/>
    </source>
</evidence>
<proteinExistence type="predicted"/>
<keyword evidence="9" id="KW-0067">ATP-binding</keyword>
<keyword evidence="10" id="KW-1185">Reference proteome</keyword>
<keyword evidence="4" id="KW-0808">Transferase</keyword>
<evidence type="ECO:0000256" key="2">
    <source>
        <dbReference type="ARBA" id="ARBA00012438"/>
    </source>
</evidence>
<evidence type="ECO:0000256" key="4">
    <source>
        <dbReference type="ARBA" id="ARBA00022679"/>
    </source>
</evidence>
<evidence type="ECO:0000313" key="9">
    <source>
        <dbReference type="EMBL" id="NJQ02641.1"/>
    </source>
</evidence>
<dbReference type="Proteomes" id="UP000695264">
    <property type="component" value="Unassembled WGS sequence"/>
</dbReference>
<dbReference type="Pfam" id="PF02518">
    <property type="entry name" value="HATPase_c"/>
    <property type="match status" value="1"/>
</dbReference>
<keyword evidence="9" id="KW-0547">Nucleotide-binding</keyword>
<keyword evidence="7" id="KW-1133">Transmembrane helix</keyword>
<comment type="catalytic activity">
    <reaction evidence="1">
        <text>ATP + protein L-histidine = ADP + protein N-phospho-L-histidine.</text>
        <dbReference type="EC" id="2.7.13.3"/>
    </reaction>
</comment>
<feature type="transmembrane region" description="Helical" evidence="7">
    <location>
        <begin position="77"/>
        <end position="99"/>
    </location>
</feature>
<dbReference type="Gene3D" id="3.30.565.10">
    <property type="entry name" value="Histidine kinase-like ATPase, C-terminal domain"/>
    <property type="match status" value="1"/>
</dbReference>